<evidence type="ECO:0000256" key="7">
    <source>
        <dbReference type="PIRSR" id="PIRSR000398-1"/>
    </source>
</evidence>
<sequence>MQNKSLLRGWLGGKYRLAKHIITSLPEHNCYVEPFCGAAWVLFTKEESKVEVLNDLNLDVINLYRVVQHHLEEFIRQFKWILVHRDEFSRLMRVPPDTLTDIHRAVRFFYLQRNGFGGKVPEAGSSFGYATTRAPKLNLLRLEEELSAAHLRLSGVYLEHLPYSDVIRRYDKPWTVFYIDPPYWNCEDYYGKGLFGKDDFLALASQLSVIKGKFIMSINDVPEIRETFKEFAFEEVTLSYSVDKKNSCKANELLISNV</sequence>
<dbReference type="GO" id="GO:0009007">
    <property type="term" value="F:site-specific DNA-methyltransferase (adenine-specific) activity"/>
    <property type="evidence" value="ECO:0007669"/>
    <property type="project" value="UniProtKB-EC"/>
</dbReference>
<dbReference type="EC" id="2.1.1.72" evidence="2"/>
<dbReference type="InParanoid" id="A0A0D2JZQ1"/>
<dbReference type="GO" id="GO:1904047">
    <property type="term" value="F:S-adenosyl-L-methionine binding"/>
    <property type="evidence" value="ECO:0007669"/>
    <property type="project" value="TreeGrafter"/>
</dbReference>
<proteinExistence type="inferred from homology"/>
<dbReference type="PANTHER" id="PTHR30481">
    <property type="entry name" value="DNA ADENINE METHYLASE"/>
    <property type="match status" value="1"/>
</dbReference>
<dbReference type="Proteomes" id="UP000032233">
    <property type="component" value="Unassembled WGS sequence"/>
</dbReference>
<dbReference type="InterPro" id="IPR023095">
    <property type="entry name" value="Ade_MeTrfase_dom_2"/>
</dbReference>
<dbReference type="Pfam" id="PF02086">
    <property type="entry name" value="MethyltransfD12"/>
    <property type="match status" value="1"/>
</dbReference>
<accession>A0A0D2JZQ1</accession>
<keyword evidence="8" id="KW-0255">Endonuclease</keyword>
<evidence type="ECO:0000256" key="2">
    <source>
        <dbReference type="ARBA" id="ARBA00011900"/>
    </source>
</evidence>
<dbReference type="InterPro" id="IPR012327">
    <property type="entry name" value="MeTrfase_D12"/>
</dbReference>
<dbReference type="PRINTS" id="PR00505">
    <property type="entry name" value="D12N6MTFRASE"/>
</dbReference>
<dbReference type="GO" id="GO:0043565">
    <property type="term" value="F:sequence-specific DNA binding"/>
    <property type="evidence" value="ECO:0007669"/>
    <property type="project" value="TreeGrafter"/>
</dbReference>
<keyword evidence="9" id="KW-1185">Reference proteome</keyword>
<dbReference type="EMBL" id="AZAC01000005">
    <property type="protein sequence ID" value="KIX14990.1"/>
    <property type="molecule type" value="Genomic_DNA"/>
</dbReference>
<dbReference type="GO" id="GO:0009307">
    <property type="term" value="P:DNA restriction-modification system"/>
    <property type="evidence" value="ECO:0007669"/>
    <property type="project" value="InterPro"/>
</dbReference>
<evidence type="ECO:0000313" key="8">
    <source>
        <dbReference type="EMBL" id="KIX14990.1"/>
    </source>
</evidence>
<dbReference type="OrthoDB" id="9805629at2"/>
<feature type="binding site" evidence="7">
    <location>
        <position position="55"/>
    </location>
    <ligand>
        <name>S-adenosyl-L-methionine</name>
        <dbReference type="ChEBI" id="CHEBI:59789"/>
    </ligand>
</feature>
<dbReference type="GO" id="GO:0032259">
    <property type="term" value="P:methylation"/>
    <property type="evidence" value="ECO:0007669"/>
    <property type="project" value="UniProtKB-KW"/>
</dbReference>
<dbReference type="PIRSF" id="PIRSF000398">
    <property type="entry name" value="M_m6A_EcoRV"/>
    <property type="match status" value="1"/>
</dbReference>
<comment type="catalytic activity">
    <reaction evidence="6">
        <text>a 2'-deoxyadenosine in DNA + S-adenosyl-L-methionine = an N(6)-methyl-2'-deoxyadenosine in DNA + S-adenosyl-L-homocysteine + H(+)</text>
        <dbReference type="Rhea" id="RHEA:15197"/>
        <dbReference type="Rhea" id="RHEA-COMP:12418"/>
        <dbReference type="Rhea" id="RHEA-COMP:12419"/>
        <dbReference type="ChEBI" id="CHEBI:15378"/>
        <dbReference type="ChEBI" id="CHEBI:57856"/>
        <dbReference type="ChEBI" id="CHEBI:59789"/>
        <dbReference type="ChEBI" id="CHEBI:90615"/>
        <dbReference type="ChEBI" id="CHEBI:90616"/>
        <dbReference type="EC" id="2.1.1.72"/>
    </reaction>
</comment>
<gene>
    <name evidence="8" type="ORF">X474_05815</name>
</gene>
<dbReference type="STRING" id="1429043.X474_05815"/>
<feature type="binding site" evidence="7">
    <location>
        <position position="14"/>
    </location>
    <ligand>
        <name>S-adenosyl-L-methionine</name>
        <dbReference type="ChEBI" id="CHEBI:59789"/>
    </ligand>
</feature>
<keyword evidence="8" id="KW-0378">Hydrolase</keyword>
<dbReference type="GO" id="GO:0006298">
    <property type="term" value="P:mismatch repair"/>
    <property type="evidence" value="ECO:0007669"/>
    <property type="project" value="TreeGrafter"/>
</dbReference>
<evidence type="ECO:0000313" key="9">
    <source>
        <dbReference type="Proteomes" id="UP000032233"/>
    </source>
</evidence>
<dbReference type="Gene3D" id="3.40.50.150">
    <property type="entry name" value="Vaccinia Virus protein VP39"/>
    <property type="match status" value="1"/>
</dbReference>
<dbReference type="InterPro" id="IPR012263">
    <property type="entry name" value="M_m6A_EcoRV"/>
</dbReference>
<dbReference type="InterPro" id="IPR029063">
    <property type="entry name" value="SAM-dependent_MTases_sf"/>
</dbReference>
<dbReference type="AlphaFoldDB" id="A0A0D2JZQ1"/>
<name>A0A0D2JZQ1_9BACT</name>
<dbReference type="SUPFAM" id="SSF53335">
    <property type="entry name" value="S-adenosyl-L-methionine-dependent methyltransferases"/>
    <property type="match status" value="1"/>
</dbReference>
<keyword evidence="8" id="KW-0540">Nuclease</keyword>
<comment type="caution">
    <text evidence="8">The sequence shown here is derived from an EMBL/GenBank/DDBJ whole genome shotgun (WGS) entry which is preliminary data.</text>
</comment>
<keyword evidence="4" id="KW-0808">Transferase</keyword>
<dbReference type="RefSeq" id="WP_044347285.1">
    <property type="nucleotide sequence ID" value="NZ_AZAC01000005.1"/>
</dbReference>
<reference evidence="8 9" key="1">
    <citation type="submission" date="2013-11" db="EMBL/GenBank/DDBJ databases">
        <title>Metagenomic analysis of a methanogenic consortium involved in long chain n-alkane degradation.</title>
        <authorList>
            <person name="Davidova I.A."/>
            <person name="Callaghan A.V."/>
            <person name="Wawrik B."/>
            <person name="Pruitt S."/>
            <person name="Marks C."/>
            <person name="Duncan K.E."/>
            <person name="Suflita J.M."/>
        </authorList>
    </citation>
    <scope>NUCLEOTIDE SEQUENCE [LARGE SCALE GENOMIC DNA]</scope>
    <source>
        <strain evidence="8 9">SPR</strain>
    </source>
</reference>
<evidence type="ECO:0000256" key="1">
    <source>
        <dbReference type="ARBA" id="ARBA00006594"/>
    </source>
</evidence>
<dbReference type="Gene3D" id="1.10.1020.10">
    <property type="entry name" value="Adenine-specific Methyltransferase, Domain 2"/>
    <property type="match status" value="1"/>
</dbReference>
<dbReference type="GO" id="GO:0004519">
    <property type="term" value="F:endonuclease activity"/>
    <property type="evidence" value="ECO:0007669"/>
    <property type="project" value="UniProtKB-KW"/>
</dbReference>
<comment type="similarity">
    <text evidence="1">Belongs to the N(4)/N(6)-methyltransferase family.</text>
</comment>
<evidence type="ECO:0000256" key="5">
    <source>
        <dbReference type="ARBA" id="ARBA00022691"/>
    </source>
</evidence>
<protein>
    <recommendedName>
        <fullName evidence="2">site-specific DNA-methyltransferase (adenine-specific)</fullName>
        <ecNumber evidence="2">2.1.1.72</ecNumber>
    </recommendedName>
</protein>
<evidence type="ECO:0000256" key="3">
    <source>
        <dbReference type="ARBA" id="ARBA00022603"/>
    </source>
</evidence>
<evidence type="ECO:0000256" key="4">
    <source>
        <dbReference type="ARBA" id="ARBA00022679"/>
    </source>
</evidence>
<organism evidence="8 9">
    <name type="scientific">Dethiosulfatarculus sandiegensis</name>
    <dbReference type="NCBI Taxonomy" id="1429043"/>
    <lineage>
        <taxon>Bacteria</taxon>
        <taxon>Pseudomonadati</taxon>
        <taxon>Thermodesulfobacteriota</taxon>
        <taxon>Desulfarculia</taxon>
        <taxon>Desulfarculales</taxon>
        <taxon>Desulfarculaceae</taxon>
        <taxon>Dethiosulfatarculus</taxon>
    </lineage>
</organism>
<dbReference type="PATRIC" id="fig|1429043.3.peg.1236"/>
<feature type="binding site" evidence="7">
    <location>
        <position position="180"/>
    </location>
    <ligand>
        <name>S-adenosyl-L-methionine</name>
        <dbReference type="ChEBI" id="CHEBI:59789"/>
    </ligand>
</feature>
<feature type="binding site" evidence="7">
    <location>
        <position position="10"/>
    </location>
    <ligand>
        <name>S-adenosyl-L-methionine</name>
        <dbReference type="ChEBI" id="CHEBI:59789"/>
    </ligand>
</feature>
<dbReference type="FunCoup" id="A0A0D2JZQ1">
    <property type="interactions" value="41"/>
</dbReference>
<dbReference type="PANTHER" id="PTHR30481:SF4">
    <property type="entry name" value="SITE-SPECIFIC DNA-METHYLTRANSFERASE (ADENINE-SPECIFIC)"/>
    <property type="match status" value="1"/>
</dbReference>
<evidence type="ECO:0000256" key="6">
    <source>
        <dbReference type="ARBA" id="ARBA00047942"/>
    </source>
</evidence>
<keyword evidence="3" id="KW-0489">Methyltransferase</keyword>
<keyword evidence="5" id="KW-0949">S-adenosyl-L-methionine</keyword>